<proteinExistence type="inferred from homology"/>
<keyword evidence="4" id="KW-0472">Membrane</keyword>
<evidence type="ECO:0000256" key="5">
    <source>
        <dbReference type="ARBA" id="ARBA00023237"/>
    </source>
</evidence>
<evidence type="ECO:0000256" key="1">
    <source>
        <dbReference type="ARBA" id="ARBA00004442"/>
    </source>
</evidence>
<dbReference type="InterPro" id="IPR011990">
    <property type="entry name" value="TPR-like_helical_dom_sf"/>
</dbReference>
<evidence type="ECO:0000313" key="8">
    <source>
        <dbReference type="EMBL" id="MBD1261645.1"/>
    </source>
</evidence>
<evidence type="ECO:0000256" key="2">
    <source>
        <dbReference type="ARBA" id="ARBA00006275"/>
    </source>
</evidence>
<reference evidence="8 9" key="1">
    <citation type="submission" date="2020-07" db="EMBL/GenBank/DDBJ databases">
        <title>The draft genome sequence of Maribacter polysiphoniae KCTC 22021.</title>
        <authorList>
            <person name="Mu L."/>
        </authorList>
    </citation>
    <scope>NUCLEOTIDE SEQUENCE [LARGE SCALE GENOMIC DNA]</scope>
    <source>
        <strain evidence="8 9">KCTC 22021</strain>
    </source>
</reference>
<gene>
    <name evidence="8" type="ORF">HZY62_13655</name>
</gene>
<sequence length="511" mass="58439">MMKYIKIFIISISPLFLGGCTENNIDFEPISQITTDQVTSSLELLENTIVGNYAFLSSAEGKYGYDRTRYDVTEYMSDDVILNQWSGNDFSYSLTYQPTSASDRSLDFWQYSYRAIYSINVANEGLDNLEGLSSEDEIKRDQLKGENIFLRSMFYFDLVRVYGRPYSHDDPATNLGVPLSDTSTDNEGLSRATVKETYEFIEKDLLEAATLLNEEKSNIYVSKEVALAGLSRLYLFKEENDKAIVYADSVINSGRYQLLSSEAFPRYNRNAPVGNSETIFAVQRLATDNVGRYMMGGMMHGDGGYGQIMVSSSFMDLLFKNPNDLRVNFIDVQYELDAEGNKIPDPDNEYYGYKVIEKSSIPEYWTQKLTYQDDEPMLHSPIYFRLAEMYLIKAEAYAKNGEEEKALEMVNIIRERAGLSGDQLFRLDNLQGYGSVLDIVLDEARLEFAHEGHRTHDVFRNKKTMDRSYMTWQGWSGPGSIPYTSNRILHQIPEAEMLKNDNLVQNPSYTN</sequence>
<accession>A0ABR7W0B9</accession>
<comment type="caution">
    <text evidence="8">The sequence shown here is derived from an EMBL/GenBank/DDBJ whole genome shotgun (WGS) entry which is preliminary data.</text>
</comment>
<dbReference type="Pfam" id="PF14322">
    <property type="entry name" value="SusD-like_3"/>
    <property type="match status" value="1"/>
</dbReference>
<dbReference type="Gene3D" id="1.25.40.390">
    <property type="match status" value="1"/>
</dbReference>
<comment type="similarity">
    <text evidence="2">Belongs to the SusD family.</text>
</comment>
<dbReference type="SUPFAM" id="SSF48452">
    <property type="entry name" value="TPR-like"/>
    <property type="match status" value="1"/>
</dbReference>
<keyword evidence="3" id="KW-0732">Signal</keyword>
<evidence type="ECO:0000259" key="7">
    <source>
        <dbReference type="Pfam" id="PF14322"/>
    </source>
</evidence>
<dbReference type="Proteomes" id="UP000651837">
    <property type="component" value="Unassembled WGS sequence"/>
</dbReference>
<protein>
    <submittedName>
        <fullName evidence="8">RagB/SusD family nutrient uptake outer membrane protein</fullName>
    </submittedName>
</protein>
<keyword evidence="5" id="KW-0998">Cell outer membrane</keyword>
<evidence type="ECO:0000256" key="4">
    <source>
        <dbReference type="ARBA" id="ARBA00023136"/>
    </source>
</evidence>
<feature type="domain" description="RagB/SusD" evidence="6">
    <location>
        <begin position="379"/>
        <end position="509"/>
    </location>
</feature>
<dbReference type="Pfam" id="PF07980">
    <property type="entry name" value="SusD_RagB"/>
    <property type="match status" value="1"/>
</dbReference>
<comment type="subcellular location">
    <subcellularLocation>
        <location evidence="1">Cell outer membrane</location>
    </subcellularLocation>
</comment>
<organism evidence="8 9">
    <name type="scientific">Maribacter polysiphoniae</name>
    <dbReference type="NCBI Taxonomy" id="429344"/>
    <lineage>
        <taxon>Bacteria</taxon>
        <taxon>Pseudomonadati</taxon>
        <taxon>Bacteroidota</taxon>
        <taxon>Flavobacteriia</taxon>
        <taxon>Flavobacteriales</taxon>
        <taxon>Flavobacteriaceae</taxon>
        <taxon>Maribacter</taxon>
    </lineage>
</organism>
<keyword evidence="9" id="KW-1185">Reference proteome</keyword>
<dbReference type="CDD" id="cd08977">
    <property type="entry name" value="SusD"/>
    <property type="match status" value="1"/>
</dbReference>
<dbReference type="PROSITE" id="PS51257">
    <property type="entry name" value="PROKAR_LIPOPROTEIN"/>
    <property type="match status" value="1"/>
</dbReference>
<dbReference type="EMBL" id="JACWLN010000006">
    <property type="protein sequence ID" value="MBD1261645.1"/>
    <property type="molecule type" value="Genomic_DNA"/>
</dbReference>
<evidence type="ECO:0000313" key="9">
    <source>
        <dbReference type="Proteomes" id="UP000651837"/>
    </source>
</evidence>
<dbReference type="InterPro" id="IPR033985">
    <property type="entry name" value="SusD-like_N"/>
</dbReference>
<evidence type="ECO:0000259" key="6">
    <source>
        <dbReference type="Pfam" id="PF07980"/>
    </source>
</evidence>
<feature type="domain" description="SusD-like N-terminal" evidence="7">
    <location>
        <begin position="35"/>
        <end position="235"/>
    </location>
</feature>
<dbReference type="InterPro" id="IPR012944">
    <property type="entry name" value="SusD_RagB_dom"/>
</dbReference>
<evidence type="ECO:0000256" key="3">
    <source>
        <dbReference type="ARBA" id="ARBA00022729"/>
    </source>
</evidence>
<name>A0ABR7W0B9_9FLAO</name>